<dbReference type="RefSeq" id="WP_129453664.1">
    <property type="nucleotide sequence ID" value="NZ_JACXYX010000007.1"/>
</dbReference>
<proteinExistence type="predicted"/>
<organism evidence="2 3">
    <name type="scientific">Nocardioides ganghwensis</name>
    <dbReference type="NCBI Taxonomy" id="252230"/>
    <lineage>
        <taxon>Bacteria</taxon>
        <taxon>Bacillati</taxon>
        <taxon>Actinomycetota</taxon>
        <taxon>Actinomycetes</taxon>
        <taxon>Propionibacteriales</taxon>
        <taxon>Nocardioidaceae</taxon>
        <taxon>Nocardioides</taxon>
    </lineage>
</organism>
<dbReference type="PANTHER" id="PTHR43433:SF10">
    <property type="entry name" value="AB HYDROLASE-1 DOMAIN-CONTAINING PROTEIN"/>
    <property type="match status" value="1"/>
</dbReference>
<dbReference type="AlphaFoldDB" id="A0A4V1RMZ4"/>
<protein>
    <submittedName>
        <fullName evidence="2">Alpha/beta hydrolase</fullName>
    </submittedName>
</protein>
<dbReference type="Proteomes" id="UP000293291">
    <property type="component" value="Unassembled WGS sequence"/>
</dbReference>
<dbReference type="PANTHER" id="PTHR43433">
    <property type="entry name" value="HYDROLASE, ALPHA/BETA FOLD FAMILY PROTEIN"/>
    <property type="match status" value="1"/>
</dbReference>
<evidence type="ECO:0000313" key="3">
    <source>
        <dbReference type="Proteomes" id="UP000293291"/>
    </source>
</evidence>
<evidence type="ECO:0000259" key="1">
    <source>
        <dbReference type="Pfam" id="PF00561"/>
    </source>
</evidence>
<dbReference type="EMBL" id="SDWU01000003">
    <property type="protein sequence ID" value="RYC04067.1"/>
    <property type="molecule type" value="Genomic_DNA"/>
</dbReference>
<reference evidence="2 3" key="1">
    <citation type="submission" date="2019-01" db="EMBL/GenBank/DDBJ databases">
        <title>Novel species of Nocardioides.</title>
        <authorList>
            <person name="Liu Q."/>
            <person name="Xin Y.-H."/>
        </authorList>
    </citation>
    <scope>NUCLEOTIDE SEQUENCE [LARGE SCALE GENOMIC DNA]</scope>
    <source>
        <strain evidence="2 3">CGMCC 4.6875</strain>
    </source>
</reference>
<dbReference type="InterPro" id="IPR000073">
    <property type="entry name" value="AB_hydrolase_1"/>
</dbReference>
<keyword evidence="3" id="KW-1185">Reference proteome</keyword>
<dbReference type="GO" id="GO:0016787">
    <property type="term" value="F:hydrolase activity"/>
    <property type="evidence" value="ECO:0007669"/>
    <property type="project" value="UniProtKB-KW"/>
</dbReference>
<dbReference type="PRINTS" id="PR00111">
    <property type="entry name" value="ABHYDROLASE"/>
</dbReference>
<dbReference type="InterPro" id="IPR050471">
    <property type="entry name" value="AB_hydrolase"/>
</dbReference>
<accession>A0A4V1RMZ4</accession>
<keyword evidence="2" id="KW-0378">Hydrolase</keyword>
<dbReference type="SUPFAM" id="SSF53474">
    <property type="entry name" value="alpha/beta-Hydrolases"/>
    <property type="match status" value="1"/>
</dbReference>
<dbReference type="InterPro" id="IPR029058">
    <property type="entry name" value="AB_hydrolase_fold"/>
</dbReference>
<dbReference type="OrthoDB" id="9800988at2"/>
<feature type="domain" description="AB hydrolase-1" evidence="1">
    <location>
        <begin position="27"/>
        <end position="259"/>
    </location>
</feature>
<dbReference type="Pfam" id="PF00561">
    <property type="entry name" value="Abhydrolase_1"/>
    <property type="match status" value="1"/>
</dbReference>
<dbReference type="Gene3D" id="3.40.50.1820">
    <property type="entry name" value="alpha/beta hydrolase"/>
    <property type="match status" value="1"/>
</dbReference>
<sequence length="276" mass="29762">MHATTMVPAGDGRVLAVCQWGPPDGSPVFWLHGTPGSRYLRHPGDQYERAGVRVLTYDRPGYGESSRAGGRTVSDSAADVTAIADFFGLERFGVAGVSGGGPPAFAVAALAPERVTRCAAIVCGPPLDAVGLDFFADLEDEDRVFWRQARDLGEEYLLGELEEGVAWLRSGMPGLESLPEDDRRMLHEAFSEAVRPGPWGYVDDFLAVVAGWGFAISDVVVPTRVMLAREDASVPPSHAAWWSQHLVDGEVVWVDGGHFGPRDEEEMELLAWVGGA</sequence>
<evidence type="ECO:0000313" key="2">
    <source>
        <dbReference type="EMBL" id="RYC04067.1"/>
    </source>
</evidence>
<gene>
    <name evidence="2" type="ORF">EUA07_03805</name>
</gene>
<name>A0A4V1RMZ4_9ACTN</name>
<comment type="caution">
    <text evidence="2">The sequence shown here is derived from an EMBL/GenBank/DDBJ whole genome shotgun (WGS) entry which is preliminary data.</text>
</comment>